<reference evidence="1" key="1">
    <citation type="submission" date="2013-12" db="EMBL/GenBank/DDBJ databases">
        <title>A Varibaculum cambriense genome reconstructed from a premature infant gut community with otherwise low bacterial novelty that shifts toward anaerobic metabolism during the third week of life.</title>
        <authorList>
            <person name="Brown C.T."/>
            <person name="Sharon I."/>
            <person name="Thomas B.C."/>
            <person name="Castelle C.J."/>
            <person name="Morowitz M.J."/>
            <person name="Banfield J.F."/>
        </authorList>
    </citation>
    <scope>NUCLEOTIDE SEQUENCE</scope>
</reference>
<evidence type="ECO:0000313" key="1">
    <source>
        <dbReference type="EMBL" id="ETJ41486.1"/>
    </source>
</evidence>
<dbReference type="EMBL" id="AZMM01004589">
    <property type="protein sequence ID" value="ETJ41486.1"/>
    <property type="molecule type" value="Genomic_DNA"/>
</dbReference>
<organism evidence="1">
    <name type="scientific">human gut metagenome</name>
    <dbReference type="NCBI Taxonomy" id="408170"/>
    <lineage>
        <taxon>unclassified sequences</taxon>
        <taxon>metagenomes</taxon>
        <taxon>organismal metagenomes</taxon>
    </lineage>
</organism>
<proteinExistence type="predicted"/>
<accession>W1YGH9</accession>
<evidence type="ECO:0008006" key="2">
    <source>
        <dbReference type="Google" id="ProtNLM"/>
    </source>
</evidence>
<dbReference type="AlphaFoldDB" id="W1YGH9"/>
<feature type="non-terminal residue" evidence="1">
    <location>
        <position position="89"/>
    </location>
</feature>
<gene>
    <name evidence="1" type="ORF">Q604_UNBC04589G0001</name>
</gene>
<comment type="caution">
    <text evidence="1">The sequence shown here is derived from an EMBL/GenBank/DDBJ whole genome shotgun (WGS) entry which is preliminary data.</text>
</comment>
<sequence length="89" mass="9269">TRRLDHLEDGVPEEVINGDNILITQDGTDKKKITVATKKDLIVDSITAGNTVMNTSGLTNGTTAITGTGITTDKVTVGGISIDKTDGIN</sequence>
<name>W1YGH9_9ZZZZ</name>
<feature type="non-terminal residue" evidence="1">
    <location>
        <position position="1"/>
    </location>
</feature>
<protein>
    <recommendedName>
        <fullName evidence="2">Hep/Hag repeat protein</fullName>
    </recommendedName>
</protein>